<dbReference type="Proteomes" id="UP000298381">
    <property type="component" value="Unassembled WGS sequence"/>
</dbReference>
<dbReference type="SUPFAM" id="SSF46785">
    <property type="entry name" value="Winged helix' DNA-binding domain"/>
    <property type="match status" value="1"/>
</dbReference>
<dbReference type="SUPFAM" id="SSF53850">
    <property type="entry name" value="Periplasmic binding protein-like II"/>
    <property type="match status" value="1"/>
</dbReference>
<dbReference type="RefSeq" id="WP_135271203.1">
    <property type="nucleotide sequence ID" value="NZ_SRIB01000008.1"/>
</dbReference>
<dbReference type="PROSITE" id="PS50931">
    <property type="entry name" value="HTH_LYSR"/>
    <property type="match status" value="1"/>
</dbReference>
<dbReference type="Gene3D" id="1.10.10.10">
    <property type="entry name" value="Winged helix-like DNA-binding domain superfamily/Winged helix DNA-binding domain"/>
    <property type="match status" value="1"/>
</dbReference>
<dbReference type="Pfam" id="PF00126">
    <property type="entry name" value="HTH_1"/>
    <property type="match status" value="1"/>
</dbReference>
<dbReference type="InterPro" id="IPR036390">
    <property type="entry name" value="WH_DNA-bd_sf"/>
</dbReference>
<comment type="caution">
    <text evidence="6">The sequence shown here is derived from an EMBL/GenBank/DDBJ whole genome shotgun (WGS) entry which is preliminary data.</text>
</comment>
<dbReference type="InterPro" id="IPR005119">
    <property type="entry name" value="LysR_subst-bd"/>
</dbReference>
<evidence type="ECO:0000313" key="7">
    <source>
        <dbReference type="Proteomes" id="UP000298381"/>
    </source>
</evidence>
<protein>
    <submittedName>
        <fullName evidence="6">LysR family transcriptional regulator</fullName>
    </submittedName>
</protein>
<keyword evidence="3" id="KW-0238">DNA-binding</keyword>
<dbReference type="InterPro" id="IPR036388">
    <property type="entry name" value="WH-like_DNA-bd_sf"/>
</dbReference>
<keyword evidence="2" id="KW-0805">Transcription regulation</keyword>
<dbReference type="Pfam" id="PF03466">
    <property type="entry name" value="LysR_substrate"/>
    <property type="match status" value="1"/>
</dbReference>
<accession>A0A4Z0D2W4</accession>
<keyword evidence="7" id="KW-1185">Reference proteome</keyword>
<dbReference type="AlphaFoldDB" id="A0A4Z0D2W4"/>
<evidence type="ECO:0000313" key="6">
    <source>
        <dbReference type="EMBL" id="TFZ39887.1"/>
    </source>
</evidence>
<sequence length="296" mass="33596">MNLDYLKAFYTTVNCNSISKASKLLHITQPALSMQIQHLENELNATLLIRSNKGVELTEEGKIVFDHAESMLSLEKSILKNLNELKKDKQLLNICACKYIGEYVLPCSIYTFKEIHPDIDVKLNVDNTTQIISKILNHEINLGVIAGINEIEDIISTPILSDKIVLITKEENIDIKSAADILRIPIILSEYDLDDSSILNLKLSKCGLSVSDLNIILTSNSPESIKSVVMSGKGFAFLPKITVKKELRKNLLKEIPIDDIDMSFKYYFAQRNDYVLQMHEQIFNSFITSKKRCFCY</sequence>
<evidence type="ECO:0000256" key="1">
    <source>
        <dbReference type="ARBA" id="ARBA00009437"/>
    </source>
</evidence>
<keyword evidence="4" id="KW-0804">Transcription</keyword>
<dbReference type="PANTHER" id="PTHR30126:SF64">
    <property type="entry name" value="HTH-TYPE TRANSCRIPTIONAL REGULATOR CITR"/>
    <property type="match status" value="1"/>
</dbReference>
<dbReference type="PRINTS" id="PR00039">
    <property type="entry name" value="HTHLYSR"/>
</dbReference>
<evidence type="ECO:0000259" key="5">
    <source>
        <dbReference type="PROSITE" id="PS50931"/>
    </source>
</evidence>
<comment type="similarity">
    <text evidence="1">Belongs to the LysR transcriptional regulatory family.</text>
</comment>
<dbReference type="GO" id="GO:0000976">
    <property type="term" value="F:transcription cis-regulatory region binding"/>
    <property type="evidence" value="ECO:0007669"/>
    <property type="project" value="TreeGrafter"/>
</dbReference>
<dbReference type="PANTHER" id="PTHR30126">
    <property type="entry name" value="HTH-TYPE TRANSCRIPTIONAL REGULATOR"/>
    <property type="match status" value="1"/>
</dbReference>
<dbReference type="Gene3D" id="3.40.190.10">
    <property type="entry name" value="Periplasmic binding protein-like II"/>
    <property type="match status" value="2"/>
</dbReference>
<dbReference type="InterPro" id="IPR000847">
    <property type="entry name" value="LysR_HTH_N"/>
</dbReference>
<feature type="domain" description="HTH lysR-type" evidence="5">
    <location>
        <begin position="1"/>
        <end position="58"/>
    </location>
</feature>
<evidence type="ECO:0000256" key="2">
    <source>
        <dbReference type="ARBA" id="ARBA00023015"/>
    </source>
</evidence>
<reference evidence="6 7" key="1">
    <citation type="submission" date="2019-03" db="EMBL/GenBank/DDBJ databases">
        <title>Draft genome sequence data and analysis of a Fermenting Bacterium, Soehngenia longevitae strain 1933PT, isolated from petroleum reservoir in Azerbaijan.</title>
        <authorList>
            <person name="Grouzdev D.S."/>
            <person name="Bidzhieva S.K."/>
            <person name="Sokolova D.S."/>
            <person name="Tourova T.P."/>
            <person name="Poltaraus A.B."/>
            <person name="Nazina T.N."/>
        </authorList>
    </citation>
    <scope>NUCLEOTIDE SEQUENCE [LARGE SCALE GENOMIC DNA]</scope>
    <source>
        <strain evidence="6 7">1933P</strain>
    </source>
</reference>
<evidence type="ECO:0000256" key="4">
    <source>
        <dbReference type="ARBA" id="ARBA00023163"/>
    </source>
</evidence>
<organism evidence="6 7">
    <name type="scientific">Soehngenia longivitae</name>
    <dbReference type="NCBI Taxonomy" id="2562294"/>
    <lineage>
        <taxon>Bacteria</taxon>
        <taxon>Bacillati</taxon>
        <taxon>Bacillota</taxon>
        <taxon>Tissierellia</taxon>
        <taxon>Tissierellales</taxon>
        <taxon>Tissierellaceae</taxon>
        <taxon>Soehngenia</taxon>
    </lineage>
</organism>
<evidence type="ECO:0000256" key="3">
    <source>
        <dbReference type="ARBA" id="ARBA00023125"/>
    </source>
</evidence>
<dbReference type="FunFam" id="1.10.10.10:FF:000001">
    <property type="entry name" value="LysR family transcriptional regulator"/>
    <property type="match status" value="1"/>
</dbReference>
<dbReference type="EMBL" id="SRIB01000008">
    <property type="protein sequence ID" value="TFZ39887.1"/>
    <property type="molecule type" value="Genomic_DNA"/>
</dbReference>
<dbReference type="OrthoDB" id="9785745at2"/>
<name>A0A4Z0D2W4_9FIRM</name>
<gene>
    <name evidence="6" type="ORF">E4100_06390</name>
</gene>
<proteinExistence type="inferred from homology"/>
<dbReference type="GO" id="GO:0003700">
    <property type="term" value="F:DNA-binding transcription factor activity"/>
    <property type="evidence" value="ECO:0007669"/>
    <property type="project" value="InterPro"/>
</dbReference>